<feature type="region of interest" description="Disordered" evidence="1">
    <location>
        <begin position="1227"/>
        <end position="1254"/>
    </location>
</feature>
<feature type="compositionally biased region" description="Basic and acidic residues" evidence="1">
    <location>
        <begin position="797"/>
        <end position="808"/>
    </location>
</feature>
<dbReference type="Proteomes" id="UP000000539">
    <property type="component" value="Chromosome 8"/>
</dbReference>
<feature type="region of interest" description="Disordered" evidence="1">
    <location>
        <begin position="924"/>
        <end position="985"/>
    </location>
</feature>
<feature type="compositionally biased region" description="Basic and acidic residues" evidence="1">
    <location>
        <begin position="776"/>
        <end position="790"/>
    </location>
</feature>
<feature type="compositionally biased region" description="Polar residues" evidence="1">
    <location>
        <begin position="172"/>
        <end position="183"/>
    </location>
</feature>
<feature type="compositionally biased region" description="Polar residues" evidence="1">
    <location>
        <begin position="634"/>
        <end position="645"/>
    </location>
</feature>
<name>A0A8V0ZXA7_CHICK</name>
<feature type="region of interest" description="Disordered" evidence="1">
    <location>
        <begin position="88"/>
        <end position="184"/>
    </location>
</feature>
<dbReference type="OrthoDB" id="120976at2759"/>
<feature type="compositionally biased region" description="Polar residues" evidence="1">
    <location>
        <begin position="685"/>
        <end position="700"/>
    </location>
</feature>
<feature type="domain" description="DUF4590" evidence="2">
    <location>
        <begin position="323"/>
        <end position="435"/>
    </location>
</feature>
<feature type="compositionally biased region" description="Polar residues" evidence="1">
    <location>
        <begin position="581"/>
        <end position="609"/>
    </location>
</feature>
<feature type="compositionally biased region" description="Basic and acidic residues" evidence="1">
    <location>
        <begin position="646"/>
        <end position="655"/>
    </location>
</feature>
<feature type="region of interest" description="Disordered" evidence="1">
    <location>
        <begin position="1286"/>
        <end position="1345"/>
    </location>
</feature>
<dbReference type="FunCoup" id="A0A8V0ZXA7">
    <property type="interactions" value="19"/>
</dbReference>
<reference evidence="3" key="1">
    <citation type="submission" date="2020-11" db="EMBL/GenBank/DDBJ databases">
        <title>Gallus gallus (Chicken) genome, bGalGal1, GRCg7b, maternal haplotype autosomes + Z &amp; W.</title>
        <authorList>
            <person name="Warren W."/>
            <person name="Formenti G."/>
            <person name="Fedrigo O."/>
            <person name="Haase B."/>
            <person name="Mountcastle J."/>
            <person name="Balacco J."/>
            <person name="Tracey A."/>
            <person name="Schneider V."/>
            <person name="Okimoto R."/>
            <person name="Cheng H."/>
            <person name="Hawken R."/>
            <person name="Howe K."/>
            <person name="Jarvis E.D."/>
        </authorList>
    </citation>
    <scope>NUCLEOTIDE SEQUENCE [LARGE SCALE GENOMIC DNA]</scope>
    <source>
        <strain evidence="3">Broiler</strain>
    </source>
</reference>
<organism evidence="3 4">
    <name type="scientific">Gallus gallus</name>
    <name type="common">Chicken</name>
    <dbReference type="NCBI Taxonomy" id="9031"/>
    <lineage>
        <taxon>Eukaryota</taxon>
        <taxon>Metazoa</taxon>
        <taxon>Chordata</taxon>
        <taxon>Craniata</taxon>
        <taxon>Vertebrata</taxon>
        <taxon>Euteleostomi</taxon>
        <taxon>Archelosauria</taxon>
        <taxon>Archosauria</taxon>
        <taxon>Dinosauria</taxon>
        <taxon>Saurischia</taxon>
        <taxon>Theropoda</taxon>
        <taxon>Coelurosauria</taxon>
        <taxon>Aves</taxon>
        <taxon>Neognathae</taxon>
        <taxon>Galloanserae</taxon>
        <taxon>Galliformes</taxon>
        <taxon>Phasianidae</taxon>
        <taxon>Phasianinae</taxon>
        <taxon>Gallus</taxon>
    </lineage>
</organism>
<reference evidence="3" key="2">
    <citation type="submission" date="2025-08" db="UniProtKB">
        <authorList>
            <consortium name="Ensembl"/>
        </authorList>
    </citation>
    <scope>IDENTIFICATION</scope>
    <source>
        <strain evidence="3">broiler</strain>
    </source>
</reference>
<feature type="region of interest" description="Disordered" evidence="1">
    <location>
        <begin position="858"/>
        <end position="897"/>
    </location>
</feature>
<gene>
    <name evidence="3" type="primary">ERICH3</name>
</gene>
<dbReference type="GlyGen" id="A0A8V0ZXA7">
    <property type="glycosylation" value="1 site"/>
</dbReference>
<accession>A0A8V0ZXA7</accession>
<feature type="compositionally biased region" description="Acidic residues" evidence="1">
    <location>
        <begin position="521"/>
        <end position="531"/>
    </location>
</feature>
<evidence type="ECO:0000313" key="3">
    <source>
        <dbReference type="Ensembl" id="ENSGALP00010035516.1"/>
    </source>
</evidence>
<feature type="compositionally biased region" description="Basic and acidic residues" evidence="1">
    <location>
        <begin position="716"/>
        <end position="730"/>
    </location>
</feature>
<evidence type="ECO:0000313" key="4">
    <source>
        <dbReference type="Proteomes" id="UP000000539"/>
    </source>
</evidence>
<keyword evidence="5" id="KW-1267">Proteomics identification</keyword>
<dbReference type="InterPro" id="IPR027962">
    <property type="entry name" value="ERICH3"/>
</dbReference>
<feature type="compositionally biased region" description="Basic and acidic residues" evidence="1">
    <location>
        <begin position="430"/>
        <end position="446"/>
    </location>
</feature>
<feature type="compositionally biased region" description="Basic and acidic residues" evidence="1">
    <location>
        <begin position="479"/>
        <end position="501"/>
    </location>
</feature>
<dbReference type="PANTHER" id="PTHR23034:SF2">
    <property type="entry name" value="GLUTAMATE-RICH PROTEIN 3"/>
    <property type="match status" value="1"/>
</dbReference>
<feature type="compositionally biased region" description="Basic and acidic residues" evidence="1">
    <location>
        <begin position="1103"/>
        <end position="1114"/>
    </location>
</feature>
<reference evidence="3" key="3">
    <citation type="submission" date="2025-09" db="UniProtKB">
        <authorList>
            <consortium name="Ensembl"/>
        </authorList>
    </citation>
    <scope>IDENTIFICATION</scope>
    <source>
        <strain evidence="3">broiler</strain>
    </source>
</reference>
<dbReference type="PANTHER" id="PTHR23034">
    <property type="entry name" value="GLUTAMATE-RICH PROTEIN 3"/>
    <property type="match status" value="1"/>
</dbReference>
<feature type="compositionally biased region" description="Basic and acidic residues" evidence="1">
    <location>
        <begin position="538"/>
        <end position="560"/>
    </location>
</feature>
<feature type="region of interest" description="Disordered" evidence="1">
    <location>
        <begin position="281"/>
        <end position="306"/>
    </location>
</feature>
<feature type="region of interest" description="Disordered" evidence="1">
    <location>
        <begin position="1085"/>
        <end position="1150"/>
    </location>
</feature>
<proteinExistence type="evidence at protein level"/>
<feature type="compositionally biased region" description="Basic and acidic residues" evidence="1">
    <location>
        <begin position="622"/>
        <end position="633"/>
    </location>
</feature>
<protein>
    <submittedName>
        <fullName evidence="3">Glutamate rich 3</fullName>
    </submittedName>
</protein>
<evidence type="ECO:0000256" key="1">
    <source>
        <dbReference type="SAM" id="MobiDB-lite"/>
    </source>
</evidence>
<sequence length="1345" mass="145088">MDKHLAGYFSNARIRRHLQRSGLISRSGRIIPEKEYQLNAMRRDHQRYVQECLARAIFLKVLDIERRKHTVTTQHTVRRHQLEVRRKLENSVRKERVQKTKAERSRRSVEDVNPVHSPHPPLGPRNHYGRHPLMPAEPAARSHLRAPGPVVDYSVGHPSDQRGSKESAFLKATSSHRPNTAPGNMQYPLRLQPLHSCTAAGTVPKSSGSKQKCRTLENYQQFAGGRERSGLRVRNSMEYVTGKSPYRLPVINNYLIPVPPPTLQKGDRSVKAVRNGMSRRRFRPTTAPNGLEQLVSKNSGESPKPSLRSNALVTMIFLGKSVHLSHDDSDYRDEIKVYQQHCGGENLCVYKGKLLEGETFQFVSKRHRGFPFSLTFFLNGMQVDRLSSCCEYRHQKRSRLGGRHGYFGFLNVEGASPCYRCIVAMGLDKKPSPPKREVQEGCEEKPLGSWKGGVHSEASGSSADQKSSKESVLVILPSHEADVETVEDKMETRQDDRREGTKLSNCETEDSQEDTGKNEYNEDFEADEVNEEGQAGDQRNEMSKSSPDDEKHNLDYEKKSKNASQKALQTSDSEKDESDGYSGSTSENGKQDRSSACSLPSTSTQYSSEGDSDAEKMNGNVKGKEECDIKEASDNTACAQYGNENGENKLFRTEDSQETFSLEEEGTDEAEKTKAEALTSRENTEAFNENITSIQRQSPDVTGEMKQAGSVGSNIRGEEEKKANNRRDGGGKNVAVPLENNMMEVEDRDEESPQSSEGGVSEDDRSAQEEITEAMGNDHHVNFDHERSDSWVDEEVEKATSAECKPSEARMTSQLQQPHVIDVLSAVTVTPAADGAVLADGTGAPSTQSAAVEVAHMGQDCEEDEGSAAERGHAGTDCSGQGVAWAGEPQPEGESGAVAPEEHLLVDGSAPARWAVAEGNAKEKELGKELEPGAEAEDQDASTGVGENVVPWRDPAGEGEEQVGMEGGAREVTGGERAVNGVSGEQRVGGAAVPVLGGMVPQGQEAAEDAHLAEGTPEVGDPAAVWAAEKAAFEGQKPVEEPGVLLGTLGDTGFCTGKEEILKPYEFSQLKVSGEKQVEMDALGTLTFEPDRPPVEEGSSQPRAEDREEPKDSGRGIVLHTAPGREAGVGAGRDPAIRGSTPLEQTATAGDEEGSAIVLLNGSLSLGSAAKTDRTMELKSDVVVIGVAGERDRAESGDEEVRGGAAGPREEAAVGLGLLECGGEQAVLGEGRSPGQGVTGGETLEAAQGPQDRGCVELRGQQPAVPAPEAAEQGTVQAGVHIEGKLPELGLGESTQRKEVEAVSEGAAGCSGAQEQRTGSPEHGHSEDVNLDAVVTPQDEEETIL</sequence>
<feature type="compositionally biased region" description="Polar residues" evidence="1">
    <location>
        <begin position="295"/>
        <end position="306"/>
    </location>
</feature>
<evidence type="ECO:0000259" key="2">
    <source>
        <dbReference type="Pfam" id="PF15257"/>
    </source>
</evidence>
<dbReference type="Ensembl" id="ENSGALT00010058445.1">
    <property type="protein sequence ID" value="ENSGALP00010035516.1"/>
    <property type="gene ID" value="ENSGALG00010024003.1"/>
</dbReference>
<evidence type="ECO:0007829" key="5">
    <source>
        <dbReference type="PeptideAtlas" id="A0A8V0ZXA7"/>
    </source>
</evidence>
<feature type="compositionally biased region" description="Polar residues" evidence="1">
    <location>
        <begin position="562"/>
        <end position="571"/>
    </location>
</feature>
<dbReference type="GeneTree" id="ENSGT00530000064485"/>
<dbReference type="Pfam" id="PF15257">
    <property type="entry name" value="DUF4590"/>
    <property type="match status" value="1"/>
</dbReference>
<keyword evidence="4" id="KW-1185">Reference proteome</keyword>
<feature type="region of interest" description="Disordered" evidence="1">
    <location>
        <begin position="430"/>
        <end position="813"/>
    </location>
</feature>
<feature type="compositionally biased region" description="Basic and acidic residues" evidence="1">
    <location>
        <begin position="88"/>
        <end position="110"/>
    </location>
</feature>
<dbReference type="InterPro" id="IPR048257">
    <property type="entry name" value="DUF4590"/>
</dbReference>
<feature type="region of interest" description="Disordered" evidence="1">
    <location>
        <begin position="1190"/>
        <end position="1209"/>
    </location>
</feature>